<feature type="domain" description="EGF-like calcium-binding" evidence="8">
    <location>
        <begin position="354"/>
        <end position="394"/>
    </location>
</feature>
<proteinExistence type="predicted"/>
<feature type="compositionally biased region" description="Basic residues" evidence="7">
    <location>
        <begin position="105"/>
        <end position="122"/>
    </location>
</feature>
<protein>
    <submittedName>
        <fullName evidence="10">Uncharacterized protein</fullName>
    </submittedName>
</protein>
<feature type="domain" description="EGF-like calcium-binding" evidence="8">
    <location>
        <begin position="309"/>
        <end position="353"/>
    </location>
</feature>
<dbReference type="SMART" id="SM00179">
    <property type="entry name" value="EGF_CA"/>
    <property type="match status" value="5"/>
</dbReference>
<feature type="domain" description="EGF-like calcium-binding" evidence="8">
    <location>
        <begin position="228"/>
        <end position="267"/>
    </location>
</feature>
<evidence type="ECO:0000256" key="4">
    <source>
        <dbReference type="ARBA" id="ARBA00022729"/>
    </source>
</evidence>
<dbReference type="PANTHER" id="PTHR47333">
    <property type="entry name" value="VON WILLEBRAND FACTOR C AND EGF DOMAIN-CONTAINING PROTEIN"/>
    <property type="match status" value="1"/>
</dbReference>
<comment type="caution">
    <text evidence="10">The sequence shown here is derived from an EMBL/GenBank/DDBJ whole genome shotgun (WGS) entry which is preliminary data.</text>
</comment>
<feature type="region of interest" description="Disordered" evidence="7">
    <location>
        <begin position="40"/>
        <end position="62"/>
    </location>
</feature>
<keyword evidence="11" id="KW-1185">Reference proteome</keyword>
<feature type="domain" description="EGF-like" evidence="9">
    <location>
        <begin position="312"/>
        <end position="353"/>
    </location>
</feature>
<keyword evidence="6" id="KW-0325">Glycoprotein</keyword>
<evidence type="ECO:0000259" key="8">
    <source>
        <dbReference type="SMART" id="SM00179"/>
    </source>
</evidence>
<evidence type="ECO:0000256" key="3">
    <source>
        <dbReference type="ARBA" id="ARBA00022536"/>
    </source>
</evidence>
<comment type="subcellular location">
    <subcellularLocation>
        <location evidence="1">Secreted</location>
    </subcellularLocation>
</comment>
<dbReference type="Pfam" id="PF07645">
    <property type="entry name" value="EGF_CA"/>
    <property type="match status" value="3"/>
</dbReference>
<organism evidence="10 11">
    <name type="scientific">Molorchus minor</name>
    <dbReference type="NCBI Taxonomy" id="1323400"/>
    <lineage>
        <taxon>Eukaryota</taxon>
        <taxon>Metazoa</taxon>
        <taxon>Ecdysozoa</taxon>
        <taxon>Arthropoda</taxon>
        <taxon>Hexapoda</taxon>
        <taxon>Insecta</taxon>
        <taxon>Pterygota</taxon>
        <taxon>Neoptera</taxon>
        <taxon>Endopterygota</taxon>
        <taxon>Coleoptera</taxon>
        <taxon>Polyphaga</taxon>
        <taxon>Cucujiformia</taxon>
        <taxon>Chrysomeloidea</taxon>
        <taxon>Cerambycidae</taxon>
        <taxon>Lamiinae</taxon>
        <taxon>Monochamini</taxon>
        <taxon>Molorchus</taxon>
    </lineage>
</organism>
<dbReference type="SMART" id="SM00181">
    <property type="entry name" value="EGF"/>
    <property type="match status" value="5"/>
</dbReference>
<keyword evidence="2" id="KW-0964">Secreted</keyword>
<evidence type="ECO:0000256" key="6">
    <source>
        <dbReference type="ARBA" id="ARBA00023180"/>
    </source>
</evidence>
<evidence type="ECO:0000256" key="2">
    <source>
        <dbReference type="ARBA" id="ARBA00022525"/>
    </source>
</evidence>
<feature type="domain" description="EGF-like" evidence="9">
    <location>
        <begin position="231"/>
        <end position="267"/>
    </location>
</feature>
<dbReference type="SUPFAM" id="SSF57184">
    <property type="entry name" value="Growth factor receptor domain"/>
    <property type="match status" value="1"/>
</dbReference>
<dbReference type="CDD" id="cd00054">
    <property type="entry name" value="EGF_CA"/>
    <property type="match status" value="1"/>
</dbReference>
<dbReference type="InterPro" id="IPR000742">
    <property type="entry name" value="EGF"/>
</dbReference>
<dbReference type="InterPro" id="IPR018097">
    <property type="entry name" value="EGF_Ca-bd_CS"/>
</dbReference>
<dbReference type="SUPFAM" id="SSF57196">
    <property type="entry name" value="EGF/Laminin"/>
    <property type="match status" value="1"/>
</dbReference>
<dbReference type="EMBL" id="JAPWTJ010000073">
    <property type="protein sequence ID" value="KAJ8983467.1"/>
    <property type="molecule type" value="Genomic_DNA"/>
</dbReference>
<evidence type="ECO:0000256" key="5">
    <source>
        <dbReference type="ARBA" id="ARBA00023157"/>
    </source>
</evidence>
<sequence length="468" mass="52086">MDFLPPSIALADKIYFTANSSQGDAPVGYSQNSNATWVERTENVSSTSNSTNEKNTKRKKNRRKRKGFYLALILTGLQVSTTSMQSLVRLVDTKLQTISTNSTIPKRKRKHRRRKNRRKNNNKKTEKSTILEVTTAKGVLYSTNSTVSNSTINELIRKLNKNPEDSFEDFQIKRGNNTIGVTKSGGNMANLVAPVNISGRHPIPLSNNITLHVKMGNGTRHNNGPLKKYNRCRKNRGGCAHYCNPRGKFKCSCIEGFELAPDQKSCFDVDECKIFNGGCEYTCHNTLGSFECRCSHGLTIGSDRKSCVDVNECRLRNGHGPCQVACENTYGSYKCSCEGLNGTKLSDDGHSCLDLDECADNNGGCSHSCINGPGRAFCSCPGGMELSSDWKTCQDVNECEDATIRKNCRTCINTEGSYHCADLYSYQNDQTSSKATCKPLFPPSRGFFYMCQRWRLSVLHEQGPKKDY</sequence>
<feature type="domain" description="EGF-like" evidence="9">
    <location>
        <begin position="357"/>
        <end position="394"/>
    </location>
</feature>
<dbReference type="Gene3D" id="2.10.25.10">
    <property type="entry name" value="Laminin"/>
    <property type="match status" value="5"/>
</dbReference>
<dbReference type="InterPro" id="IPR009030">
    <property type="entry name" value="Growth_fac_rcpt_cys_sf"/>
</dbReference>
<dbReference type="InterPro" id="IPR052080">
    <property type="entry name" value="vWF_C/EGF_Fibrillin"/>
</dbReference>
<evidence type="ECO:0000313" key="11">
    <source>
        <dbReference type="Proteomes" id="UP001162164"/>
    </source>
</evidence>
<dbReference type="Pfam" id="PF14670">
    <property type="entry name" value="FXa_inhibition"/>
    <property type="match status" value="2"/>
</dbReference>
<dbReference type="PROSITE" id="PS01187">
    <property type="entry name" value="EGF_CA"/>
    <property type="match status" value="1"/>
</dbReference>
<dbReference type="InterPro" id="IPR049883">
    <property type="entry name" value="NOTCH1_EGF-like"/>
</dbReference>
<feature type="domain" description="EGF-like calcium-binding" evidence="8">
    <location>
        <begin position="268"/>
        <end position="308"/>
    </location>
</feature>
<keyword evidence="3" id="KW-0245">EGF-like domain</keyword>
<dbReference type="InterPro" id="IPR001881">
    <property type="entry name" value="EGF-like_Ca-bd_dom"/>
</dbReference>
<feature type="compositionally biased region" description="Low complexity" evidence="7">
    <location>
        <begin position="43"/>
        <end position="53"/>
    </location>
</feature>
<evidence type="ECO:0000313" key="10">
    <source>
        <dbReference type="EMBL" id="KAJ8983467.1"/>
    </source>
</evidence>
<evidence type="ECO:0000256" key="7">
    <source>
        <dbReference type="SAM" id="MobiDB-lite"/>
    </source>
</evidence>
<keyword evidence="5" id="KW-1015">Disulfide bond</keyword>
<gene>
    <name evidence="10" type="ORF">NQ317_014925</name>
</gene>
<reference evidence="10" key="1">
    <citation type="journal article" date="2023" name="Insect Mol. Biol.">
        <title>Genome sequencing provides insights into the evolution of gene families encoding plant cell wall-degrading enzymes in longhorned beetles.</title>
        <authorList>
            <person name="Shin N.R."/>
            <person name="Okamura Y."/>
            <person name="Kirsch R."/>
            <person name="Pauchet Y."/>
        </authorList>
    </citation>
    <scope>NUCLEOTIDE SEQUENCE</scope>
    <source>
        <strain evidence="10">MMC_N1</strain>
    </source>
</reference>
<feature type="domain" description="EGF-like" evidence="9">
    <location>
        <begin position="271"/>
        <end position="308"/>
    </location>
</feature>
<name>A0ABQ9K1L6_9CUCU</name>
<feature type="domain" description="EGF-like" evidence="9">
    <location>
        <begin position="398"/>
        <end position="438"/>
    </location>
</feature>
<feature type="domain" description="EGF-like calcium-binding" evidence="8">
    <location>
        <begin position="395"/>
        <end position="438"/>
    </location>
</feature>
<feature type="region of interest" description="Disordered" evidence="7">
    <location>
        <begin position="99"/>
        <end position="126"/>
    </location>
</feature>
<dbReference type="PANTHER" id="PTHR47333:SF4">
    <property type="entry name" value="EGF-LIKE DOMAIN-CONTAINING PROTEIN"/>
    <property type="match status" value="1"/>
</dbReference>
<accession>A0ABQ9K1L6</accession>
<evidence type="ECO:0000256" key="1">
    <source>
        <dbReference type="ARBA" id="ARBA00004613"/>
    </source>
</evidence>
<keyword evidence="4" id="KW-0732">Signal</keyword>
<dbReference type="Proteomes" id="UP001162164">
    <property type="component" value="Unassembled WGS sequence"/>
</dbReference>
<evidence type="ECO:0000259" key="9">
    <source>
        <dbReference type="SMART" id="SM00181"/>
    </source>
</evidence>